<dbReference type="InterPro" id="IPR036047">
    <property type="entry name" value="F-box-like_dom_sf"/>
</dbReference>
<dbReference type="STRING" id="10195.A0A3M7SYD2"/>
<name>A0A3M7SYD2_BRAPC</name>
<dbReference type="PANTHER" id="PTHR13318">
    <property type="entry name" value="PARTNER OF PAIRED, ISOFORM B-RELATED"/>
    <property type="match status" value="1"/>
</dbReference>
<evidence type="ECO:0000313" key="3">
    <source>
        <dbReference type="EMBL" id="RNA40831.1"/>
    </source>
</evidence>
<dbReference type="SUPFAM" id="SSF52047">
    <property type="entry name" value="RNI-like"/>
    <property type="match status" value="2"/>
</dbReference>
<dbReference type="PANTHER" id="PTHR13318:SF95">
    <property type="entry name" value="F-BOX PROTEIN YLR352W"/>
    <property type="match status" value="1"/>
</dbReference>
<gene>
    <name evidence="3" type="ORF">BpHYR1_030060</name>
</gene>
<dbReference type="OrthoDB" id="3134645at2759"/>
<dbReference type="Pfam" id="PF12937">
    <property type="entry name" value="F-box-like"/>
    <property type="match status" value="1"/>
</dbReference>
<dbReference type="InterPro" id="IPR032675">
    <property type="entry name" value="LRR_dom_sf"/>
</dbReference>
<evidence type="ECO:0000259" key="2">
    <source>
        <dbReference type="PROSITE" id="PS50181"/>
    </source>
</evidence>
<accession>A0A3M7SYD2</accession>
<dbReference type="Proteomes" id="UP000276133">
    <property type="component" value="Unassembled WGS sequence"/>
</dbReference>
<dbReference type="EMBL" id="REGN01000585">
    <property type="protein sequence ID" value="RNA40831.1"/>
    <property type="molecule type" value="Genomic_DNA"/>
</dbReference>
<dbReference type="Gene3D" id="3.80.10.10">
    <property type="entry name" value="Ribonuclease Inhibitor"/>
    <property type="match status" value="2"/>
</dbReference>
<comment type="caution">
    <text evidence="3">The sequence shown here is derived from an EMBL/GenBank/DDBJ whole genome shotgun (WGS) entry which is preliminary data.</text>
</comment>
<protein>
    <submittedName>
        <fullName evidence="3">F-box LRR-repeat 6</fullName>
    </submittedName>
</protein>
<evidence type="ECO:0000256" key="1">
    <source>
        <dbReference type="SAM" id="MobiDB-lite"/>
    </source>
</evidence>
<evidence type="ECO:0000313" key="4">
    <source>
        <dbReference type="Proteomes" id="UP000276133"/>
    </source>
</evidence>
<keyword evidence="4" id="KW-1185">Reference proteome</keyword>
<dbReference type="AlphaFoldDB" id="A0A3M7SYD2"/>
<feature type="region of interest" description="Disordered" evidence="1">
    <location>
        <begin position="1"/>
        <end position="21"/>
    </location>
</feature>
<dbReference type="PROSITE" id="PS50181">
    <property type="entry name" value="FBOX"/>
    <property type="match status" value="1"/>
</dbReference>
<organism evidence="3 4">
    <name type="scientific">Brachionus plicatilis</name>
    <name type="common">Marine rotifer</name>
    <name type="synonym">Brachionus muelleri</name>
    <dbReference type="NCBI Taxonomy" id="10195"/>
    <lineage>
        <taxon>Eukaryota</taxon>
        <taxon>Metazoa</taxon>
        <taxon>Spiralia</taxon>
        <taxon>Gnathifera</taxon>
        <taxon>Rotifera</taxon>
        <taxon>Eurotatoria</taxon>
        <taxon>Monogononta</taxon>
        <taxon>Pseudotrocha</taxon>
        <taxon>Ploima</taxon>
        <taxon>Brachionidae</taxon>
        <taxon>Brachionus</taxon>
    </lineage>
</organism>
<sequence length="529" mass="60826">MSPKRKSTFSEKRMKKKKKKGLLGYTKKSNILFFIKDIGDSSETDDETQDVDYEPEIVPRDYKALRPKKKLNKNKNIKIQNEENIFGSDWANGLPYEILLHIFQYHALFNCNGNIQELNRLKKVCKNWSNVADDAKLWKNLKFSSLLGNELASSSTDKLTIQQNVNKVETKIKSLCSNFDLNEKFNSIRVLDLSDINYLTCDHLEQILSKCNSNNLFDLSLANCKKINYSSDNKLFEDVIGDYCHNLNNLNLSGLLKQINILSITNLFEKLNKNLVSLNLSMNSLPSNLINALTTHCENLEILDISKCYLKGNVQLELISSNCKNFKCLKMYETFPKTKFNTITSVLASDVSFPNLESYYGSFYTNYGSSPMIMLTTKICKDSEKLKIMDLRCYKTSLDKNFNFFSLIKTKKLEKLSLCNSNMTQIDSDYLFNAIKDKWSESIVELDLSWSTIDTSALKNIFECFIIHQDACKLNKLNLTGTSVDTEMIKMLIKKVKSLEQVNLTSCRSVERGMKRTIFKDEFQNIAKN</sequence>
<dbReference type="SUPFAM" id="SSF81383">
    <property type="entry name" value="F-box domain"/>
    <property type="match status" value="1"/>
</dbReference>
<proteinExistence type="predicted"/>
<dbReference type="GO" id="GO:0031146">
    <property type="term" value="P:SCF-dependent proteasomal ubiquitin-dependent protein catabolic process"/>
    <property type="evidence" value="ECO:0007669"/>
    <property type="project" value="TreeGrafter"/>
</dbReference>
<feature type="domain" description="F-box" evidence="2">
    <location>
        <begin position="88"/>
        <end position="141"/>
    </location>
</feature>
<reference evidence="3 4" key="1">
    <citation type="journal article" date="2018" name="Sci. Rep.">
        <title>Genomic signatures of local adaptation to the degree of environmental predictability in rotifers.</title>
        <authorList>
            <person name="Franch-Gras L."/>
            <person name="Hahn C."/>
            <person name="Garcia-Roger E.M."/>
            <person name="Carmona M.J."/>
            <person name="Serra M."/>
            <person name="Gomez A."/>
        </authorList>
    </citation>
    <scope>NUCLEOTIDE SEQUENCE [LARGE SCALE GENOMIC DNA]</scope>
    <source>
        <strain evidence="3">HYR1</strain>
    </source>
</reference>
<dbReference type="InterPro" id="IPR001810">
    <property type="entry name" value="F-box_dom"/>
</dbReference>
<dbReference type="GO" id="GO:0019005">
    <property type="term" value="C:SCF ubiquitin ligase complex"/>
    <property type="evidence" value="ECO:0007669"/>
    <property type="project" value="TreeGrafter"/>
</dbReference>